<sequence>MGPPLNFFMTRLLFMEKSKVNSLKAKSDKASVEIVVDNPRILPEAKAKSLPPIPFPPAAPDSPVAVEGWKGVKVGGWISGFGGSNSKLNLPAVYDDDMPAAIDAFDDMKVIMDDDNTEMTEESNSTTFDVAPAAKSSPKTQLFPANSARNNLSGKKSGSIGRKLGKSLQRPSMKKKGSSSLMSKSSGHKEDGNNSSPSSSGAED</sequence>
<organism evidence="2 3">
    <name type="scientific">Seminavis robusta</name>
    <dbReference type="NCBI Taxonomy" id="568900"/>
    <lineage>
        <taxon>Eukaryota</taxon>
        <taxon>Sar</taxon>
        <taxon>Stramenopiles</taxon>
        <taxon>Ochrophyta</taxon>
        <taxon>Bacillariophyta</taxon>
        <taxon>Bacillariophyceae</taxon>
        <taxon>Bacillariophycidae</taxon>
        <taxon>Naviculales</taxon>
        <taxon>Naviculaceae</taxon>
        <taxon>Seminavis</taxon>
    </lineage>
</organism>
<evidence type="ECO:0000256" key="1">
    <source>
        <dbReference type="SAM" id="MobiDB-lite"/>
    </source>
</evidence>
<name>A0A9N8EUW1_9STRA</name>
<proteinExistence type="predicted"/>
<feature type="region of interest" description="Disordered" evidence="1">
    <location>
        <begin position="117"/>
        <end position="204"/>
    </location>
</feature>
<evidence type="ECO:0000313" key="3">
    <source>
        <dbReference type="Proteomes" id="UP001153069"/>
    </source>
</evidence>
<accession>A0A9N8EUW1</accession>
<feature type="compositionally biased region" description="Polar residues" evidence="1">
    <location>
        <begin position="193"/>
        <end position="204"/>
    </location>
</feature>
<feature type="compositionally biased region" description="Polar residues" evidence="1">
    <location>
        <begin position="137"/>
        <end position="156"/>
    </location>
</feature>
<comment type="caution">
    <text evidence="2">The sequence shown here is derived from an EMBL/GenBank/DDBJ whole genome shotgun (WGS) entry which is preliminary data.</text>
</comment>
<keyword evidence="3" id="KW-1185">Reference proteome</keyword>
<reference evidence="2" key="1">
    <citation type="submission" date="2020-06" db="EMBL/GenBank/DDBJ databases">
        <authorList>
            <consortium name="Plant Systems Biology data submission"/>
        </authorList>
    </citation>
    <scope>NUCLEOTIDE SEQUENCE</scope>
    <source>
        <strain evidence="2">D6</strain>
    </source>
</reference>
<dbReference type="AlphaFoldDB" id="A0A9N8EUW1"/>
<dbReference type="EMBL" id="CAICTM010002019">
    <property type="protein sequence ID" value="CAB9527582.1"/>
    <property type="molecule type" value="Genomic_DNA"/>
</dbReference>
<dbReference type="Proteomes" id="UP001153069">
    <property type="component" value="Unassembled WGS sequence"/>
</dbReference>
<protein>
    <submittedName>
        <fullName evidence="2">Uncharacterized protein</fullName>
    </submittedName>
</protein>
<evidence type="ECO:0000313" key="2">
    <source>
        <dbReference type="EMBL" id="CAB9527582.1"/>
    </source>
</evidence>
<gene>
    <name evidence="2" type="ORF">SEMRO_2021_G311450.1</name>
</gene>